<dbReference type="EMBL" id="FMWG01000001">
    <property type="protein sequence ID" value="SCZ50710.1"/>
    <property type="molecule type" value="Genomic_DNA"/>
</dbReference>
<dbReference type="Gene3D" id="3.40.50.300">
    <property type="entry name" value="P-loop containing nucleotide triphosphate hydrolases"/>
    <property type="match status" value="1"/>
</dbReference>
<sequence length="361" mass="39798">MNHERDGDFTLKDLSREQTVRERSPQMAGKTLKQWEDKDLSGDHKMKRFRRVRGNAADLAAPKHTGERSPSLDFDDTPETQLPPLVDDHLDAIDQPADDTKATAHDPVRRRGDQNISDRLVVEPEPRLPSRIPPLWERLPRVMVDTKAARQRRLPWVDLFRNSGSSKAIDLLRTRLLHTLRAQGWRRVAVAAPTSGCGTTFTAVNLAQSLARVPDSRTLVMDMNFRSPGLAKALGLTAQGNMVDFLNGNISAQDHLMRVTNGLAIGVSRDGRNDAAEILHDPQTAEVIDELVAETSADVALFDVAPVLEHDDLSAFLPQVDGVLLIADGTRTTAKHLAACEKILSGHTQMLGVVLNRARAA</sequence>
<dbReference type="Proteomes" id="UP000198767">
    <property type="component" value="Unassembled WGS sequence"/>
</dbReference>
<feature type="compositionally biased region" description="Basic and acidic residues" evidence="1">
    <location>
        <begin position="1"/>
        <end position="24"/>
    </location>
</feature>
<dbReference type="InterPro" id="IPR027417">
    <property type="entry name" value="P-loop_NTPase"/>
</dbReference>
<proteinExistence type="predicted"/>
<organism evidence="2 3">
    <name type="scientific">Epibacterium ulvae</name>
    <dbReference type="NCBI Taxonomy" id="1156985"/>
    <lineage>
        <taxon>Bacteria</taxon>
        <taxon>Pseudomonadati</taxon>
        <taxon>Pseudomonadota</taxon>
        <taxon>Alphaproteobacteria</taxon>
        <taxon>Rhodobacterales</taxon>
        <taxon>Roseobacteraceae</taxon>
        <taxon>Epibacterium</taxon>
    </lineage>
</organism>
<accession>A0A1G5PNL8</accession>
<keyword evidence="3" id="KW-1185">Reference proteome</keyword>
<gene>
    <name evidence="2" type="ORF">SAMN04488118_101341</name>
</gene>
<dbReference type="PANTHER" id="PTHR32309">
    <property type="entry name" value="TYROSINE-PROTEIN KINASE"/>
    <property type="match status" value="1"/>
</dbReference>
<protein>
    <submittedName>
        <fullName evidence="2">Chromosome partitioning ATPase, Mrp family, contains Fe-S cluster</fullName>
    </submittedName>
</protein>
<dbReference type="GO" id="GO:0005886">
    <property type="term" value="C:plasma membrane"/>
    <property type="evidence" value="ECO:0007669"/>
    <property type="project" value="TreeGrafter"/>
</dbReference>
<name>A0A1G5PNL8_9RHOB</name>
<evidence type="ECO:0000313" key="3">
    <source>
        <dbReference type="Proteomes" id="UP000198767"/>
    </source>
</evidence>
<dbReference type="PANTHER" id="PTHR32309:SF13">
    <property type="entry name" value="FERRIC ENTEROBACTIN TRANSPORT PROTEIN FEPE"/>
    <property type="match status" value="1"/>
</dbReference>
<feature type="compositionally biased region" description="Basic and acidic residues" evidence="1">
    <location>
        <begin position="33"/>
        <end position="44"/>
    </location>
</feature>
<evidence type="ECO:0000313" key="2">
    <source>
        <dbReference type="EMBL" id="SCZ50710.1"/>
    </source>
</evidence>
<feature type="region of interest" description="Disordered" evidence="1">
    <location>
        <begin position="1"/>
        <end position="80"/>
    </location>
</feature>
<evidence type="ECO:0000256" key="1">
    <source>
        <dbReference type="SAM" id="MobiDB-lite"/>
    </source>
</evidence>
<dbReference type="InterPro" id="IPR050445">
    <property type="entry name" value="Bact_polysacc_biosynth/exp"/>
</dbReference>
<dbReference type="GO" id="GO:0004713">
    <property type="term" value="F:protein tyrosine kinase activity"/>
    <property type="evidence" value="ECO:0007669"/>
    <property type="project" value="TreeGrafter"/>
</dbReference>
<dbReference type="AlphaFoldDB" id="A0A1G5PNL8"/>
<dbReference type="STRING" id="1156985.SAMN04488118_101341"/>
<dbReference type="SUPFAM" id="SSF52540">
    <property type="entry name" value="P-loop containing nucleoside triphosphate hydrolases"/>
    <property type="match status" value="1"/>
</dbReference>
<reference evidence="2 3" key="1">
    <citation type="submission" date="2016-10" db="EMBL/GenBank/DDBJ databases">
        <authorList>
            <person name="de Groot N.N."/>
        </authorList>
    </citation>
    <scope>NUCLEOTIDE SEQUENCE [LARGE SCALE GENOMIC DNA]</scope>
    <source>
        <strain evidence="2 3">U95</strain>
    </source>
</reference>